<dbReference type="EMBL" id="CP042433">
    <property type="protein sequence ID" value="QEC55282.1"/>
    <property type="molecule type" value="Genomic_DNA"/>
</dbReference>
<gene>
    <name evidence="1" type="ORF">FSB75_04960</name>
</gene>
<accession>A0A5B8UFT7</accession>
<dbReference type="AlphaFoldDB" id="A0A5B8UFT7"/>
<keyword evidence="2" id="KW-1185">Reference proteome</keyword>
<dbReference type="KEGG" id="fgg:FSB75_04960"/>
<sequence length="196" mass="23674">MTIKELYDLLCDKSFQDPATGYLFFPAYMYLYEPEMEYHIRQEIQTMKERLVRPTDFVDVLALNIFDEFCQYLKTQKWGTSNWLEFILSEEAKNHTTVQTTIRQKANDRKFCEYLNYRIQSHLSEISDLKKSYVFVYGFGQIYPYLRASKFMNLFEGYIKEYKIILFYPGDAKKNYNLFKVLNDENLYRAIKLINE</sequence>
<dbReference type="RefSeq" id="WP_146783668.1">
    <property type="nucleotide sequence ID" value="NZ_BAABIO010000006.1"/>
</dbReference>
<reference evidence="1 2" key="1">
    <citation type="journal article" date="2015" name="Int. J. Syst. Evol. Microbiol.">
        <title>Flavisolibacter ginsenosidimutans sp. nov., with ginsenoside-converting activity isolated from soil used for cultivating ginseng.</title>
        <authorList>
            <person name="Zhao Y."/>
            <person name="Liu Q."/>
            <person name="Kang M.S."/>
            <person name="Jin F."/>
            <person name="Yu H."/>
            <person name="Im W.T."/>
        </authorList>
    </citation>
    <scope>NUCLEOTIDE SEQUENCE [LARGE SCALE GENOMIC DNA]</scope>
    <source>
        <strain evidence="1 2">Gsoil 636</strain>
    </source>
</reference>
<dbReference type="Proteomes" id="UP000321204">
    <property type="component" value="Chromosome"/>
</dbReference>
<dbReference type="InterPro" id="IPR014858">
    <property type="entry name" value="BrxB"/>
</dbReference>
<organism evidence="1 2">
    <name type="scientific">Flavisolibacter ginsenosidimutans</name>
    <dbReference type="NCBI Taxonomy" id="661481"/>
    <lineage>
        <taxon>Bacteria</taxon>
        <taxon>Pseudomonadati</taxon>
        <taxon>Bacteroidota</taxon>
        <taxon>Chitinophagia</taxon>
        <taxon>Chitinophagales</taxon>
        <taxon>Chitinophagaceae</taxon>
        <taxon>Flavisolibacter</taxon>
    </lineage>
</organism>
<name>A0A5B8UFT7_9BACT</name>
<dbReference type="OrthoDB" id="1093513at2"/>
<evidence type="ECO:0000313" key="1">
    <source>
        <dbReference type="EMBL" id="QEC55282.1"/>
    </source>
</evidence>
<dbReference type="Pfam" id="PF08747">
    <property type="entry name" value="BrxB"/>
    <property type="match status" value="1"/>
</dbReference>
<proteinExistence type="predicted"/>
<evidence type="ECO:0000313" key="2">
    <source>
        <dbReference type="Proteomes" id="UP000321204"/>
    </source>
</evidence>
<protein>
    <submittedName>
        <fullName evidence="1">DUF1788 domain-containing protein</fullName>
    </submittedName>
</protein>